<evidence type="ECO:0000256" key="1">
    <source>
        <dbReference type="SAM" id="MobiDB-lite"/>
    </source>
</evidence>
<dbReference type="AlphaFoldDB" id="A0AAN6SDK7"/>
<evidence type="ECO:0000313" key="2">
    <source>
        <dbReference type="EMBL" id="KAK3950372.1"/>
    </source>
</evidence>
<proteinExistence type="predicted"/>
<accession>A0AAN6SDK7</accession>
<dbReference type="EMBL" id="MU859179">
    <property type="protein sequence ID" value="KAK3950372.1"/>
    <property type="molecule type" value="Genomic_DNA"/>
</dbReference>
<reference evidence="2" key="2">
    <citation type="submission" date="2023-06" db="EMBL/GenBank/DDBJ databases">
        <authorList>
            <consortium name="Lawrence Berkeley National Laboratory"/>
            <person name="Mondo S.J."/>
            <person name="Hensen N."/>
            <person name="Bonometti L."/>
            <person name="Westerberg I."/>
            <person name="Brannstrom I.O."/>
            <person name="Guillou S."/>
            <person name="Cros-Aarteil S."/>
            <person name="Calhoun S."/>
            <person name="Haridas S."/>
            <person name="Kuo A."/>
            <person name="Pangilinan J."/>
            <person name="Riley R."/>
            <person name="Labutti K."/>
            <person name="Andreopoulos B."/>
            <person name="Lipzen A."/>
            <person name="Chen C."/>
            <person name="Yanf M."/>
            <person name="Daum C."/>
            <person name="Ng V."/>
            <person name="Clum A."/>
            <person name="Steindorff A."/>
            <person name="Ohm R."/>
            <person name="Martin F."/>
            <person name="Silar P."/>
            <person name="Natvig D."/>
            <person name="Lalanne C."/>
            <person name="Gautier V."/>
            <person name="Ament-Velasquez S.L."/>
            <person name="Kruys A."/>
            <person name="Hutchinson M.I."/>
            <person name="Powell A.J."/>
            <person name="Barry K."/>
            <person name="Miller A.N."/>
            <person name="Grigoriev I.V."/>
            <person name="Debuchy R."/>
            <person name="Gladieux P."/>
            <person name="Thoren M.H."/>
            <person name="Johannesson H."/>
        </authorList>
    </citation>
    <scope>NUCLEOTIDE SEQUENCE</scope>
    <source>
        <strain evidence="2">CBS 626.80</strain>
    </source>
</reference>
<feature type="region of interest" description="Disordered" evidence="1">
    <location>
        <begin position="1"/>
        <end position="72"/>
    </location>
</feature>
<name>A0AAN6SDK7_9PEZI</name>
<feature type="compositionally biased region" description="Low complexity" evidence="1">
    <location>
        <begin position="219"/>
        <end position="231"/>
    </location>
</feature>
<evidence type="ECO:0000313" key="3">
    <source>
        <dbReference type="Proteomes" id="UP001303222"/>
    </source>
</evidence>
<gene>
    <name evidence="2" type="ORF">QBC32DRAFT_407218</name>
</gene>
<sequence>MPLNMKHPLRAWQNQSQPARRLGSGHLGLPRHSKTQDCPSGRPKPGPSREPCSVTAVNHSRQPSRQPSPPKMRIFSSMELHNSPSSATDQAGTAASHSFAEKREDTEWFFWDPYESVSVDHNGGPVVDLSPNRLGPGHFDRKKEGARLVEDFVILHWLNRKVYSAEHAEISALAHGLEEVIKRVDYFGSPSSTVKIFSDSAAFQNRLKRGILVGDDYVSPSGRNSSNNNSNMPDHAGSMVTLNTSDRKRKRTDSSFQDKYTNPTVRTIVWQSHYLVERGCTIELHWIPRNVTYAALLADEAAGLWREEARAIFSQSNLAREERDGIMDKVSEEVNEIVRGRLTPPPTMTTTTMTKTQIMRQNKKRKKASQKNK</sequence>
<reference evidence="2" key="1">
    <citation type="journal article" date="2023" name="Mol. Phylogenet. Evol.">
        <title>Genome-scale phylogeny and comparative genomics of the fungal order Sordariales.</title>
        <authorList>
            <person name="Hensen N."/>
            <person name="Bonometti L."/>
            <person name="Westerberg I."/>
            <person name="Brannstrom I.O."/>
            <person name="Guillou S."/>
            <person name="Cros-Aarteil S."/>
            <person name="Calhoun S."/>
            <person name="Haridas S."/>
            <person name="Kuo A."/>
            <person name="Mondo S."/>
            <person name="Pangilinan J."/>
            <person name="Riley R."/>
            <person name="LaButti K."/>
            <person name="Andreopoulos B."/>
            <person name="Lipzen A."/>
            <person name="Chen C."/>
            <person name="Yan M."/>
            <person name="Daum C."/>
            <person name="Ng V."/>
            <person name="Clum A."/>
            <person name="Steindorff A."/>
            <person name="Ohm R.A."/>
            <person name="Martin F."/>
            <person name="Silar P."/>
            <person name="Natvig D.O."/>
            <person name="Lalanne C."/>
            <person name="Gautier V."/>
            <person name="Ament-Velasquez S.L."/>
            <person name="Kruys A."/>
            <person name="Hutchinson M.I."/>
            <person name="Powell A.J."/>
            <person name="Barry K."/>
            <person name="Miller A.N."/>
            <person name="Grigoriev I.V."/>
            <person name="Debuchy R."/>
            <person name="Gladieux P."/>
            <person name="Hiltunen Thoren M."/>
            <person name="Johannesson H."/>
        </authorList>
    </citation>
    <scope>NUCLEOTIDE SEQUENCE</scope>
    <source>
        <strain evidence="2">CBS 626.80</strain>
    </source>
</reference>
<keyword evidence="3" id="KW-1185">Reference proteome</keyword>
<organism evidence="2 3">
    <name type="scientific">Pseudoneurospora amorphoporcata</name>
    <dbReference type="NCBI Taxonomy" id="241081"/>
    <lineage>
        <taxon>Eukaryota</taxon>
        <taxon>Fungi</taxon>
        <taxon>Dikarya</taxon>
        <taxon>Ascomycota</taxon>
        <taxon>Pezizomycotina</taxon>
        <taxon>Sordariomycetes</taxon>
        <taxon>Sordariomycetidae</taxon>
        <taxon>Sordariales</taxon>
        <taxon>Sordariaceae</taxon>
        <taxon>Pseudoneurospora</taxon>
    </lineage>
</organism>
<comment type="caution">
    <text evidence="2">The sequence shown here is derived from an EMBL/GenBank/DDBJ whole genome shotgun (WGS) entry which is preliminary data.</text>
</comment>
<dbReference type="Proteomes" id="UP001303222">
    <property type="component" value="Unassembled WGS sequence"/>
</dbReference>
<protein>
    <submittedName>
        <fullName evidence="2">Uncharacterized protein</fullName>
    </submittedName>
</protein>
<feature type="region of interest" description="Disordered" evidence="1">
    <location>
        <begin position="218"/>
        <end position="258"/>
    </location>
</feature>